<dbReference type="PROSITE" id="PS01129">
    <property type="entry name" value="PSI_RLU"/>
    <property type="match status" value="1"/>
</dbReference>
<dbReference type="NCBIfam" id="TIGR00005">
    <property type="entry name" value="rluA_subfam"/>
    <property type="match status" value="1"/>
</dbReference>
<gene>
    <name evidence="7" type="ORF">SAMD00020551_4726</name>
</gene>
<dbReference type="InterPro" id="IPR020103">
    <property type="entry name" value="PsdUridine_synth_cat_dom_sf"/>
</dbReference>
<dbReference type="GO" id="GO:0000455">
    <property type="term" value="P:enzyme-directed rRNA pseudouridine synthesis"/>
    <property type="evidence" value="ECO:0007669"/>
    <property type="project" value="TreeGrafter"/>
</dbReference>
<evidence type="ECO:0000259" key="6">
    <source>
        <dbReference type="Pfam" id="PF00849"/>
    </source>
</evidence>
<dbReference type="Pfam" id="PF00849">
    <property type="entry name" value="PseudoU_synth_2"/>
    <property type="match status" value="1"/>
</dbReference>
<reference evidence="7 8" key="1">
    <citation type="submission" date="2013-06" db="EMBL/GenBank/DDBJ databases">
        <title>Whole genome shotgun sequence of Bacillus selenatarsenatis SF-1.</title>
        <authorList>
            <person name="Kuroda M."/>
            <person name="Sei K."/>
            <person name="Yamashita M."/>
            <person name="Ike M."/>
        </authorList>
    </citation>
    <scope>NUCLEOTIDE SEQUENCE [LARGE SCALE GENOMIC DNA]</scope>
    <source>
        <strain evidence="7 8">SF-1</strain>
    </source>
</reference>
<evidence type="ECO:0000256" key="5">
    <source>
        <dbReference type="RuleBase" id="RU362028"/>
    </source>
</evidence>
<dbReference type="FunFam" id="3.30.2350.10:FF:000005">
    <property type="entry name" value="Pseudouridine synthase"/>
    <property type="match status" value="1"/>
</dbReference>
<feature type="active site" evidence="4">
    <location>
        <position position="141"/>
    </location>
</feature>
<evidence type="ECO:0000256" key="3">
    <source>
        <dbReference type="ARBA" id="ARBA00023235"/>
    </source>
</evidence>
<accession>A0A0A8X9B8</accession>
<protein>
    <recommendedName>
        <fullName evidence="5">Pseudouridine synthase</fullName>
        <ecNumber evidence="5">5.4.99.-</ecNumber>
    </recommendedName>
</protein>
<evidence type="ECO:0000256" key="4">
    <source>
        <dbReference type="PIRSR" id="PIRSR606225-1"/>
    </source>
</evidence>
<dbReference type="Proteomes" id="UP000031014">
    <property type="component" value="Unassembled WGS sequence"/>
</dbReference>
<evidence type="ECO:0000256" key="2">
    <source>
        <dbReference type="ARBA" id="ARBA00010876"/>
    </source>
</evidence>
<dbReference type="EMBL" id="BASE01000131">
    <property type="protein sequence ID" value="GAM16513.1"/>
    <property type="molecule type" value="Genomic_DNA"/>
</dbReference>
<name>A0A0A8X9B8_MESS1</name>
<dbReference type="PANTHER" id="PTHR21600:SF71">
    <property type="entry name" value="PSEUDOURIDINE SYNTHASE"/>
    <property type="match status" value="1"/>
</dbReference>
<sequence length="306" mass="35199">MIHTNKKGEWFELVIPAEWERHTLETLFKDFWKAPKKLVHLLRMEKNVLINGNVPDWTLPLKKNDRISLKLFTEEEVTVIPEYLNVDIIYEDDHLIVFNKPAGMDTHPNESGQGGTLANGAAFHMQSNGEITRPRHIHRLDRETTGAVLFAKHPLITAILDKMLEERTIKRTYLALADGIIRQKKGTINKPIGRDRHHPTRRRVSETGQQAITHFKVLDQMKQKDLTLVQCILDTGRTHQIRVHFSAIGHPLAGDSLYGGSDTFHRQALHAVKMEFTHPFTQEKLICHAPFIDQSPIFINIDPYEI</sequence>
<dbReference type="SUPFAM" id="SSF55120">
    <property type="entry name" value="Pseudouridine synthase"/>
    <property type="match status" value="1"/>
</dbReference>
<dbReference type="InterPro" id="IPR006225">
    <property type="entry name" value="PsdUridine_synth_RluC/D"/>
</dbReference>
<dbReference type="Gene3D" id="3.30.2350.10">
    <property type="entry name" value="Pseudouridine synthase"/>
    <property type="match status" value="1"/>
</dbReference>
<dbReference type="InterPro" id="IPR050188">
    <property type="entry name" value="RluA_PseudoU_synthase"/>
</dbReference>
<keyword evidence="3 5" id="KW-0413">Isomerase</keyword>
<dbReference type="STRING" id="1321606.SAMD00020551_4726"/>
<comment type="catalytic activity">
    <reaction evidence="1 5">
        <text>a uridine in RNA = a pseudouridine in RNA</text>
        <dbReference type="Rhea" id="RHEA:48348"/>
        <dbReference type="Rhea" id="RHEA-COMP:12068"/>
        <dbReference type="Rhea" id="RHEA-COMP:12069"/>
        <dbReference type="ChEBI" id="CHEBI:65314"/>
        <dbReference type="ChEBI" id="CHEBI:65315"/>
    </reaction>
</comment>
<dbReference type="CDD" id="cd02869">
    <property type="entry name" value="PseudoU_synth_RluA_like"/>
    <property type="match status" value="1"/>
</dbReference>
<organism evidence="7 8">
    <name type="scientific">Mesobacillus selenatarsenatis (strain DSM 18680 / JCM 14380 / FERM P-15431 / SF-1)</name>
    <dbReference type="NCBI Taxonomy" id="1321606"/>
    <lineage>
        <taxon>Bacteria</taxon>
        <taxon>Bacillati</taxon>
        <taxon>Bacillota</taxon>
        <taxon>Bacilli</taxon>
        <taxon>Bacillales</taxon>
        <taxon>Bacillaceae</taxon>
        <taxon>Mesobacillus</taxon>
    </lineage>
</organism>
<keyword evidence="8" id="KW-1185">Reference proteome</keyword>
<dbReference type="InterPro" id="IPR006224">
    <property type="entry name" value="PsdUridine_synth_RluA-like_CS"/>
</dbReference>
<dbReference type="OrthoDB" id="9807829at2"/>
<dbReference type="PANTHER" id="PTHR21600">
    <property type="entry name" value="MITOCHONDRIAL RNA PSEUDOURIDINE SYNTHASE"/>
    <property type="match status" value="1"/>
</dbReference>
<feature type="domain" description="Pseudouridine synthase RsuA/RluA-like" evidence="6">
    <location>
        <begin position="94"/>
        <end position="247"/>
    </location>
</feature>
<evidence type="ECO:0000313" key="7">
    <source>
        <dbReference type="EMBL" id="GAM16513.1"/>
    </source>
</evidence>
<evidence type="ECO:0000256" key="1">
    <source>
        <dbReference type="ARBA" id="ARBA00000073"/>
    </source>
</evidence>
<dbReference type="GO" id="GO:0140098">
    <property type="term" value="F:catalytic activity, acting on RNA"/>
    <property type="evidence" value="ECO:0007669"/>
    <property type="project" value="UniProtKB-ARBA"/>
</dbReference>
<comment type="function">
    <text evidence="5">Responsible for synthesis of pseudouridine from uracil.</text>
</comment>
<dbReference type="GO" id="GO:0003723">
    <property type="term" value="F:RNA binding"/>
    <property type="evidence" value="ECO:0007669"/>
    <property type="project" value="InterPro"/>
</dbReference>
<comment type="caution">
    <text evidence="7">The sequence shown here is derived from an EMBL/GenBank/DDBJ whole genome shotgun (WGS) entry which is preliminary data.</text>
</comment>
<dbReference type="RefSeq" id="WP_041968106.1">
    <property type="nucleotide sequence ID" value="NZ_BASE01000131.1"/>
</dbReference>
<comment type="similarity">
    <text evidence="2 5">Belongs to the pseudouridine synthase RluA family.</text>
</comment>
<evidence type="ECO:0000313" key="8">
    <source>
        <dbReference type="Proteomes" id="UP000031014"/>
    </source>
</evidence>
<dbReference type="InterPro" id="IPR006145">
    <property type="entry name" value="PsdUridine_synth_RsuA/RluA"/>
</dbReference>
<dbReference type="AlphaFoldDB" id="A0A0A8X9B8"/>
<dbReference type="EC" id="5.4.99.-" evidence="5"/>
<proteinExistence type="inferred from homology"/>
<dbReference type="GO" id="GO:0009982">
    <property type="term" value="F:pseudouridine synthase activity"/>
    <property type="evidence" value="ECO:0007669"/>
    <property type="project" value="InterPro"/>
</dbReference>